<dbReference type="GO" id="GO:0047617">
    <property type="term" value="F:fatty acyl-CoA hydrolase activity"/>
    <property type="evidence" value="ECO:0007669"/>
    <property type="project" value="TreeGrafter"/>
</dbReference>
<dbReference type="Pfam" id="PF13279">
    <property type="entry name" value="4HBT_2"/>
    <property type="match status" value="1"/>
</dbReference>
<dbReference type="PANTHER" id="PTHR31793:SF39">
    <property type="entry name" value="THIOESTERASE_THIOL ESTER DEHYDRASE-ISOMERASE"/>
    <property type="match status" value="1"/>
</dbReference>
<sequence length="272" mass="30213">MTMSSALARLVQPAGLLRWASTRAAAARIAIVGPFGKEYHDGTGTHGRSISSSPYLSSSDSRYPAIAAGHGPWPFASAPAQFHPSVRPLAQAYPSHLHIQVQWGDQDAFGHLNNVSLMRYFESVRMQYLIDFSRHLPEGQRHSFAHPTPGFPGPIVANVTTRYRAQVHYPDTLTYFLRVSEKDVDELKALISQEADGAGSTKDRVVLEYVAFSHRQGVLVADGTCTLVVFDYGKQRKTPITPEIARAVVRWEEEGRRKGMEVFGKAEYMKVE</sequence>
<dbReference type="CDD" id="cd00586">
    <property type="entry name" value="4HBT"/>
    <property type="match status" value="1"/>
</dbReference>
<name>A0A1Y2HUT6_9FUNG</name>
<reference evidence="1 2" key="1">
    <citation type="submission" date="2016-07" db="EMBL/GenBank/DDBJ databases">
        <title>Pervasive Adenine N6-methylation of Active Genes in Fungi.</title>
        <authorList>
            <consortium name="DOE Joint Genome Institute"/>
            <person name="Mondo S.J."/>
            <person name="Dannebaum R.O."/>
            <person name="Kuo R.C."/>
            <person name="Labutti K."/>
            <person name="Haridas S."/>
            <person name="Kuo A."/>
            <person name="Salamov A."/>
            <person name="Ahrendt S.R."/>
            <person name="Lipzen A."/>
            <person name="Sullivan W."/>
            <person name="Andreopoulos W.B."/>
            <person name="Clum A."/>
            <person name="Lindquist E."/>
            <person name="Daum C."/>
            <person name="Ramamoorthy G.K."/>
            <person name="Gryganskyi A."/>
            <person name="Culley D."/>
            <person name="Magnuson J.K."/>
            <person name="James T.Y."/>
            <person name="O'Malley M.A."/>
            <person name="Stajich J.E."/>
            <person name="Spatafora J.W."/>
            <person name="Visel A."/>
            <person name="Grigoriev I.V."/>
        </authorList>
    </citation>
    <scope>NUCLEOTIDE SEQUENCE [LARGE SCALE GENOMIC DNA]</scope>
    <source>
        <strain evidence="1 2">PL171</strain>
    </source>
</reference>
<accession>A0A1Y2HUT6</accession>
<organism evidence="1 2">
    <name type="scientific">Catenaria anguillulae PL171</name>
    <dbReference type="NCBI Taxonomy" id="765915"/>
    <lineage>
        <taxon>Eukaryota</taxon>
        <taxon>Fungi</taxon>
        <taxon>Fungi incertae sedis</taxon>
        <taxon>Blastocladiomycota</taxon>
        <taxon>Blastocladiomycetes</taxon>
        <taxon>Blastocladiales</taxon>
        <taxon>Catenariaceae</taxon>
        <taxon>Catenaria</taxon>
    </lineage>
</organism>
<gene>
    <name evidence="1" type="ORF">BCR44DRAFT_1431960</name>
</gene>
<comment type="caution">
    <text evidence="1">The sequence shown here is derived from an EMBL/GenBank/DDBJ whole genome shotgun (WGS) entry which is preliminary data.</text>
</comment>
<dbReference type="InterPro" id="IPR050563">
    <property type="entry name" value="4-hydroxybenzoyl-CoA_TE"/>
</dbReference>
<dbReference type="SUPFAM" id="SSF54637">
    <property type="entry name" value="Thioesterase/thiol ester dehydrase-isomerase"/>
    <property type="match status" value="1"/>
</dbReference>
<dbReference type="Proteomes" id="UP000193411">
    <property type="component" value="Unassembled WGS sequence"/>
</dbReference>
<evidence type="ECO:0000313" key="2">
    <source>
        <dbReference type="Proteomes" id="UP000193411"/>
    </source>
</evidence>
<evidence type="ECO:0000313" key="1">
    <source>
        <dbReference type="EMBL" id="ORZ36902.1"/>
    </source>
</evidence>
<dbReference type="AlphaFoldDB" id="A0A1Y2HUT6"/>
<dbReference type="PANTHER" id="PTHR31793">
    <property type="entry name" value="4-HYDROXYBENZOYL-COA THIOESTERASE FAMILY MEMBER"/>
    <property type="match status" value="1"/>
</dbReference>
<dbReference type="Gene3D" id="3.10.129.10">
    <property type="entry name" value="Hotdog Thioesterase"/>
    <property type="match status" value="1"/>
</dbReference>
<keyword evidence="2" id="KW-1185">Reference proteome</keyword>
<protein>
    <submittedName>
        <fullName evidence="1">HotDog domain-containing protein</fullName>
    </submittedName>
</protein>
<dbReference type="EMBL" id="MCFL01000015">
    <property type="protein sequence ID" value="ORZ36902.1"/>
    <property type="molecule type" value="Genomic_DNA"/>
</dbReference>
<dbReference type="OrthoDB" id="5538558at2759"/>
<proteinExistence type="predicted"/>
<dbReference type="InterPro" id="IPR029069">
    <property type="entry name" value="HotDog_dom_sf"/>
</dbReference>